<evidence type="ECO:0000256" key="1">
    <source>
        <dbReference type="SAM" id="MobiDB-lite"/>
    </source>
</evidence>
<proteinExistence type="predicted"/>
<sequence>MGIFVSCTPERSENDLLLGFRSKYYAHSTGGTSRKYRVHLNFLNQPTSLTSSSTPALPTNRISLTHKTRFITATQAPGALPTPGGAPNPGALDIAGIPGGATIPGIPGIPSIPGNGMPAGGGKGKAPGAPGGGKGNAPGAPGGGNGNPPGGGKGSAPGAPGGGKGKPPGGGGNGNPPGIGIPGIGNGGRPGRPDCSYEDVMESITCWAFSWPISW</sequence>
<organism evidence="2 3">
    <name type="scientific">Saitoella complicata (strain BCRC 22490 / CBS 7301 / JCM 7358 / NBRC 10748 / NRRL Y-17804)</name>
    <dbReference type="NCBI Taxonomy" id="698492"/>
    <lineage>
        <taxon>Eukaryota</taxon>
        <taxon>Fungi</taxon>
        <taxon>Dikarya</taxon>
        <taxon>Ascomycota</taxon>
        <taxon>Taphrinomycotina</taxon>
        <taxon>Taphrinomycotina incertae sedis</taxon>
        <taxon>Saitoella</taxon>
    </lineage>
</organism>
<reference evidence="2 3" key="2">
    <citation type="journal article" date="2014" name="J. Gen. Appl. Microbiol.">
        <title>The early diverging ascomycetous budding yeast Saitoella complicata has three histone deacetylases belonging to the Clr6, Hos2, and Rpd3 lineages.</title>
        <authorList>
            <person name="Nishida H."/>
            <person name="Matsumoto T."/>
            <person name="Kondo S."/>
            <person name="Hamamoto M."/>
            <person name="Yoshikawa H."/>
        </authorList>
    </citation>
    <scope>NUCLEOTIDE SEQUENCE [LARGE SCALE GENOMIC DNA]</scope>
    <source>
        <strain evidence="2 3">NRRL Y-17804</strain>
    </source>
</reference>
<reference evidence="2 3" key="1">
    <citation type="journal article" date="2011" name="J. Gen. Appl. Microbiol.">
        <title>Draft genome sequencing of the enigmatic yeast Saitoella complicata.</title>
        <authorList>
            <person name="Nishida H."/>
            <person name="Hamamoto M."/>
            <person name="Sugiyama J."/>
        </authorList>
    </citation>
    <scope>NUCLEOTIDE SEQUENCE [LARGE SCALE GENOMIC DNA]</scope>
    <source>
        <strain evidence="2 3">NRRL Y-17804</strain>
    </source>
</reference>
<keyword evidence="3" id="KW-1185">Reference proteome</keyword>
<dbReference type="Proteomes" id="UP000033140">
    <property type="component" value="Unassembled WGS sequence"/>
</dbReference>
<dbReference type="AlphaFoldDB" id="A0A0E9NKC3"/>
<feature type="compositionally biased region" description="Gly residues" evidence="1">
    <location>
        <begin position="117"/>
        <end position="190"/>
    </location>
</feature>
<name>A0A0E9NKC3_SAICN</name>
<comment type="caution">
    <text evidence="2">The sequence shown here is derived from an EMBL/GenBank/DDBJ whole genome shotgun (WGS) entry which is preliminary data.</text>
</comment>
<gene>
    <name evidence="2" type="ORF">G7K_3987-t1</name>
</gene>
<feature type="region of interest" description="Disordered" evidence="1">
    <location>
        <begin position="109"/>
        <end position="193"/>
    </location>
</feature>
<evidence type="ECO:0000313" key="2">
    <source>
        <dbReference type="EMBL" id="GAO49850.1"/>
    </source>
</evidence>
<accession>A0A0E9NKC3</accession>
<dbReference type="EMBL" id="BACD03000026">
    <property type="protein sequence ID" value="GAO49850.1"/>
    <property type="molecule type" value="Genomic_DNA"/>
</dbReference>
<protein>
    <submittedName>
        <fullName evidence="2">Uncharacterized protein</fullName>
    </submittedName>
</protein>
<reference evidence="2 3" key="3">
    <citation type="journal article" date="2015" name="Genome Announc.">
        <title>Draft Genome Sequence of the Archiascomycetous Yeast Saitoella complicata.</title>
        <authorList>
            <person name="Yamauchi K."/>
            <person name="Kondo S."/>
            <person name="Hamamoto M."/>
            <person name="Takahashi Y."/>
            <person name="Ogura Y."/>
            <person name="Hayashi T."/>
            <person name="Nishida H."/>
        </authorList>
    </citation>
    <scope>NUCLEOTIDE SEQUENCE [LARGE SCALE GENOMIC DNA]</scope>
    <source>
        <strain evidence="2 3">NRRL Y-17804</strain>
    </source>
</reference>
<evidence type="ECO:0000313" key="3">
    <source>
        <dbReference type="Proteomes" id="UP000033140"/>
    </source>
</evidence>